<evidence type="ECO:0000313" key="3">
    <source>
        <dbReference type="Proteomes" id="UP000684084"/>
    </source>
</evidence>
<evidence type="ECO:0000313" key="2">
    <source>
        <dbReference type="EMBL" id="CAB5344384.1"/>
    </source>
</evidence>
<comment type="caution">
    <text evidence="2">The sequence shown here is derived from an EMBL/GenBank/DDBJ whole genome shotgun (WGS) entry which is preliminary data.</text>
</comment>
<sequence>MLSLIIPLVLVNILLNQFNMVKILLFTVQRNGFGGHGITIGGLVIDEGRSKLCITLDQCQNPFGSFLLIQGLKIYY</sequence>
<feature type="signal peptide" evidence="1">
    <location>
        <begin position="1"/>
        <end position="16"/>
    </location>
</feature>
<reference evidence="2" key="1">
    <citation type="submission" date="2020-05" db="EMBL/GenBank/DDBJ databases">
        <authorList>
            <person name="Rincon C."/>
            <person name="Sanders R I."/>
            <person name="Robbins C."/>
            <person name="Chaturvedi A."/>
        </authorList>
    </citation>
    <scope>NUCLEOTIDE SEQUENCE</scope>
    <source>
        <strain evidence="2">CHB12</strain>
    </source>
</reference>
<dbReference type="AlphaFoldDB" id="A0A915YW31"/>
<dbReference type="EMBL" id="CAGKOT010000005">
    <property type="protein sequence ID" value="CAB5344384.1"/>
    <property type="molecule type" value="Genomic_DNA"/>
</dbReference>
<evidence type="ECO:0000256" key="1">
    <source>
        <dbReference type="SAM" id="SignalP"/>
    </source>
</evidence>
<accession>A0A915YW31</accession>
<organism evidence="2 3">
    <name type="scientific">Rhizophagus irregularis</name>
    <dbReference type="NCBI Taxonomy" id="588596"/>
    <lineage>
        <taxon>Eukaryota</taxon>
        <taxon>Fungi</taxon>
        <taxon>Fungi incertae sedis</taxon>
        <taxon>Mucoromycota</taxon>
        <taxon>Glomeromycotina</taxon>
        <taxon>Glomeromycetes</taxon>
        <taxon>Glomerales</taxon>
        <taxon>Glomeraceae</taxon>
        <taxon>Rhizophagus</taxon>
    </lineage>
</organism>
<keyword evidence="1" id="KW-0732">Signal</keyword>
<proteinExistence type="predicted"/>
<protein>
    <submittedName>
        <fullName evidence="2">Uncharacterized protein</fullName>
    </submittedName>
</protein>
<gene>
    <name evidence="2" type="ORF">CHRIB12_LOCUS3953</name>
</gene>
<name>A0A915YW31_9GLOM</name>
<feature type="chain" id="PRO_5037034041" evidence="1">
    <location>
        <begin position="17"/>
        <end position="76"/>
    </location>
</feature>
<dbReference type="Proteomes" id="UP000684084">
    <property type="component" value="Unassembled WGS sequence"/>
</dbReference>